<evidence type="ECO:0000256" key="4">
    <source>
        <dbReference type="ARBA" id="ARBA00022538"/>
    </source>
</evidence>
<feature type="transmembrane region" description="Helical" evidence="10">
    <location>
        <begin position="230"/>
        <end position="249"/>
    </location>
</feature>
<dbReference type="InterPro" id="IPR004772">
    <property type="entry name" value="TrkH"/>
</dbReference>
<dbReference type="EMBL" id="CP013015">
    <property type="protein sequence ID" value="AMM41807.1"/>
    <property type="molecule type" value="Genomic_DNA"/>
</dbReference>
<dbReference type="InterPro" id="IPR003445">
    <property type="entry name" value="Cat_transpt"/>
</dbReference>
<feature type="transmembrane region" description="Helical" evidence="10">
    <location>
        <begin position="43"/>
        <end position="64"/>
    </location>
</feature>
<sequence length="453" mass="49456">MFQKILEIPKNLSPPAILALSFIILILMGSVLLYLPFAHVGKLSYINSLFTATSAVCVTGLTVVDTGTKFTFWGQLIVLFLIQLGGLGLMTVSTVVLFLLGKSPSIKDRLVLQNSFTYSPTKDILSLVKAILIFTFAAELIGAFILGTYWQHFYPLSKAIFYGIFHAISAFCNAGFSLFTTNLEEFSANYTVVLTIASLFILGGLGFLVIYEIFLCLYAKKTLLSLHAKLTLITNLYLILGGTVLFFFFEKSNVLNGFSLTYKIINSFFQAVTPRTAGFNTLPIAHLTDATLFLLIILMFIGASPGSCGGGIKTTTFALFLSFIKNKLQGREKVHILFRTLPNETVQRAITVVSVSGILVVVCTILLLLTQRYGIPHGAGNGGFLEYLFEVASAFGTVGLSTGKTPTLNSWGKITLSLLMFIGRVGPLTVAHLVKIEKVTPPYQYSEENVMVG</sequence>
<dbReference type="RefSeq" id="WP_066064873.1">
    <property type="nucleotide sequence ID" value="NZ_CP013015.1"/>
</dbReference>
<feature type="transmembrane region" description="Helical" evidence="10">
    <location>
        <begin position="159"/>
        <end position="180"/>
    </location>
</feature>
<feature type="transmembrane region" description="Helical" evidence="10">
    <location>
        <begin position="12"/>
        <end position="37"/>
    </location>
</feature>
<evidence type="ECO:0000256" key="9">
    <source>
        <dbReference type="ARBA" id="ARBA00023136"/>
    </source>
</evidence>
<reference evidence="11 12" key="1">
    <citation type="submission" date="2015-10" db="EMBL/GenBank/DDBJ databases">
        <title>Candidatus Desulfofervidus auxilii, a hydrogenotrophic sulfate-reducing bacterium involved in the thermophilic anaerobic oxidation of methane.</title>
        <authorList>
            <person name="Krukenberg V."/>
            <person name="Richter M."/>
            <person name="Wegener G."/>
        </authorList>
    </citation>
    <scope>NUCLEOTIDE SEQUENCE [LARGE SCALE GENOMIC DNA]</scope>
    <source>
        <strain evidence="11 12">HS1</strain>
    </source>
</reference>
<keyword evidence="6" id="KW-0630">Potassium</keyword>
<evidence type="ECO:0000256" key="1">
    <source>
        <dbReference type="ARBA" id="ARBA00004651"/>
    </source>
</evidence>
<proteinExistence type="predicted"/>
<dbReference type="AlphaFoldDB" id="A0A7U4QM00"/>
<evidence type="ECO:0000256" key="3">
    <source>
        <dbReference type="ARBA" id="ARBA00022475"/>
    </source>
</evidence>
<dbReference type="NCBIfam" id="TIGR00933">
    <property type="entry name" value="2a38"/>
    <property type="match status" value="1"/>
</dbReference>
<comment type="subcellular location">
    <subcellularLocation>
        <location evidence="1">Cell membrane</location>
        <topology evidence="1">Multi-pass membrane protein</topology>
    </subcellularLocation>
</comment>
<dbReference type="Pfam" id="PF02386">
    <property type="entry name" value="TrkH"/>
    <property type="match status" value="1"/>
</dbReference>
<feature type="transmembrane region" description="Helical" evidence="10">
    <location>
        <begin position="192"/>
        <end position="218"/>
    </location>
</feature>
<keyword evidence="7 10" id="KW-1133">Transmembrane helix</keyword>
<accession>A0A7U4QM00</accession>
<feature type="transmembrane region" description="Helical" evidence="10">
    <location>
        <begin position="292"/>
        <end position="324"/>
    </location>
</feature>
<feature type="transmembrane region" description="Helical" evidence="10">
    <location>
        <begin position="124"/>
        <end position="147"/>
    </location>
</feature>
<protein>
    <submittedName>
        <fullName evidence="11">Potassium transporter KtrB</fullName>
    </submittedName>
</protein>
<evidence type="ECO:0000256" key="6">
    <source>
        <dbReference type="ARBA" id="ARBA00022958"/>
    </source>
</evidence>
<dbReference type="PANTHER" id="PTHR32024">
    <property type="entry name" value="TRK SYSTEM POTASSIUM UPTAKE PROTEIN TRKG-RELATED"/>
    <property type="match status" value="1"/>
</dbReference>
<keyword evidence="5 10" id="KW-0812">Transmembrane</keyword>
<organism evidence="11 12">
    <name type="scientific">Desulfofervidus auxilii</name>
    <dbReference type="NCBI Taxonomy" id="1621989"/>
    <lineage>
        <taxon>Bacteria</taxon>
        <taxon>Pseudomonadati</taxon>
        <taxon>Thermodesulfobacteriota</taxon>
        <taxon>Candidatus Desulfofervidia</taxon>
        <taxon>Candidatus Desulfofervidales</taxon>
        <taxon>Candidatus Desulfofervidaceae</taxon>
        <taxon>Candidatus Desulfofervidus</taxon>
    </lineage>
</organism>
<evidence type="ECO:0000256" key="5">
    <source>
        <dbReference type="ARBA" id="ARBA00022692"/>
    </source>
</evidence>
<evidence type="ECO:0000256" key="10">
    <source>
        <dbReference type="SAM" id="Phobius"/>
    </source>
</evidence>
<evidence type="ECO:0000256" key="7">
    <source>
        <dbReference type="ARBA" id="ARBA00022989"/>
    </source>
</evidence>
<name>A0A7U4QM00_DESA2</name>
<evidence type="ECO:0000256" key="2">
    <source>
        <dbReference type="ARBA" id="ARBA00022448"/>
    </source>
</evidence>
<keyword evidence="3" id="KW-1003">Cell membrane</keyword>
<keyword evidence="4" id="KW-0633">Potassium transport</keyword>
<feature type="transmembrane region" description="Helical" evidence="10">
    <location>
        <begin position="345"/>
        <end position="369"/>
    </location>
</feature>
<dbReference type="Proteomes" id="UP000070560">
    <property type="component" value="Chromosome"/>
</dbReference>
<gene>
    <name evidence="11" type="ORF">HS1_002015</name>
</gene>
<dbReference type="GO" id="GO:0015379">
    <property type="term" value="F:potassium:chloride symporter activity"/>
    <property type="evidence" value="ECO:0007669"/>
    <property type="project" value="InterPro"/>
</dbReference>
<evidence type="ECO:0000313" key="11">
    <source>
        <dbReference type="EMBL" id="AMM41807.1"/>
    </source>
</evidence>
<keyword evidence="9 10" id="KW-0472">Membrane</keyword>
<evidence type="ECO:0000313" key="12">
    <source>
        <dbReference type="Proteomes" id="UP000070560"/>
    </source>
</evidence>
<keyword evidence="2" id="KW-0813">Transport</keyword>
<dbReference type="PANTHER" id="PTHR32024:SF1">
    <property type="entry name" value="KTR SYSTEM POTASSIUM UPTAKE PROTEIN B"/>
    <property type="match status" value="1"/>
</dbReference>
<dbReference type="GO" id="GO:0005886">
    <property type="term" value="C:plasma membrane"/>
    <property type="evidence" value="ECO:0007669"/>
    <property type="project" value="UniProtKB-SubCell"/>
</dbReference>
<dbReference type="KEGG" id="daw:HS1_002015"/>
<keyword evidence="12" id="KW-1185">Reference proteome</keyword>
<keyword evidence="8" id="KW-0406">Ion transport</keyword>
<feature type="transmembrane region" description="Helical" evidence="10">
    <location>
        <begin position="76"/>
        <end position="100"/>
    </location>
</feature>
<evidence type="ECO:0000256" key="8">
    <source>
        <dbReference type="ARBA" id="ARBA00023065"/>
    </source>
</evidence>